<gene>
    <name evidence="2" type="ORF">EHV15_35125</name>
</gene>
<reference evidence="2 3" key="1">
    <citation type="submission" date="2018-11" db="EMBL/GenBank/DDBJ databases">
        <title>Genome sequencing of Paenibacillus sp. KCOM 3021 (= ChDC PVNT-B20).</title>
        <authorList>
            <person name="Kook J.-K."/>
            <person name="Park S.-N."/>
            <person name="Lim Y.K."/>
        </authorList>
    </citation>
    <scope>NUCLEOTIDE SEQUENCE [LARGE SCALE GENOMIC DNA]</scope>
    <source>
        <strain evidence="2 3">KCOM 3021</strain>
    </source>
</reference>
<proteinExistence type="predicted"/>
<dbReference type="AlphaFoldDB" id="A0A3P3TAC4"/>
<keyword evidence="1" id="KW-0812">Transmembrane</keyword>
<dbReference type="Proteomes" id="UP000267017">
    <property type="component" value="Unassembled WGS sequence"/>
</dbReference>
<sequence>MGVDKKRSQNSEWRVPEKRLFGFALLGGALGVLGGMYVFHHKTKHRSFRIGVPLLLCLNVGTFYYLLKLILKL</sequence>
<organism evidence="2 3">
    <name type="scientific">Paenibacillus oralis</name>
    <dbReference type="NCBI Taxonomy" id="2490856"/>
    <lineage>
        <taxon>Bacteria</taxon>
        <taxon>Bacillati</taxon>
        <taxon>Bacillota</taxon>
        <taxon>Bacilli</taxon>
        <taxon>Bacillales</taxon>
        <taxon>Paenibacillaceae</taxon>
        <taxon>Paenibacillus</taxon>
    </lineage>
</organism>
<dbReference type="OrthoDB" id="1698854at2"/>
<dbReference type="InterPro" id="IPR012156">
    <property type="entry name" value="Cold_shock_CspA"/>
</dbReference>
<evidence type="ECO:0000256" key="1">
    <source>
        <dbReference type="SAM" id="Phobius"/>
    </source>
</evidence>
<dbReference type="Pfam" id="PF06961">
    <property type="entry name" value="DUF1294"/>
    <property type="match status" value="1"/>
</dbReference>
<protein>
    <submittedName>
        <fullName evidence="2">DUF1294 domain-containing protein</fullName>
    </submittedName>
</protein>
<feature type="transmembrane region" description="Helical" evidence="1">
    <location>
        <begin position="51"/>
        <end position="71"/>
    </location>
</feature>
<keyword evidence="1" id="KW-0472">Membrane</keyword>
<dbReference type="InterPro" id="IPR010718">
    <property type="entry name" value="DUF1294"/>
</dbReference>
<dbReference type="PIRSF" id="PIRSF002599">
    <property type="entry name" value="Cold_shock_A"/>
    <property type="match status" value="1"/>
</dbReference>
<keyword evidence="1" id="KW-1133">Transmembrane helix</keyword>
<dbReference type="EMBL" id="RRCN01000002">
    <property type="protein sequence ID" value="RRJ55015.1"/>
    <property type="molecule type" value="Genomic_DNA"/>
</dbReference>
<accession>A0A3P3TAC4</accession>
<dbReference type="GO" id="GO:0003676">
    <property type="term" value="F:nucleic acid binding"/>
    <property type="evidence" value="ECO:0007669"/>
    <property type="project" value="InterPro"/>
</dbReference>
<evidence type="ECO:0000313" key="2">
    <source>
        <dbReference type="EMBL" id="RRJ55015.1"/>
    </source>
</evidence>
<evidence type="ECO:0000313" key="3">
    <source>
        <dbReference type="Proteomes" id="UP000267017"/>
    </source>
</evidence>
<comment type="caution">
    <text evidence="2">The sequence shown here is derived from an EMBL/GenBank/DDBJ whole genome shotgun (WGS) entry which is preliminary data.</text>
</comment>
<name>A0A3P3TAC4_9BACL</name>
<feature type="transmembrane region" description="Helical" evidence="1">
    <location>
        <begin position="20"/>
        <end position="39"/>
    </location>
</feature>
<keyword evidence="3" id="KW-1185">Reference proteome</keyword>